<dbReference type="Pfam" id="PF04397">
    <property type="entry name" value="LytTR"/>
    <property type="match status" value="1"/>
</dbReference>
<evidence type="ECO:0000259" key="1">
    <source>
        <dbReference type="PROSITE" id="PS50930"/>
    </source>
</evidence>
<geneLocation type="plasmid" evidence="3">
    <name>p275d</name>
</geneLocation>
<dbReference type="AlphaFoldDB" id="A0A1V0NCG7"/>
<feature type="domain" description="HTH LytTR-type" evidence="1">
    <location>
        <begin position="37"/>
        <end position="143"/>
    </location>
</feature>
<accession>A0A1V0NCG7</accession>
<dbReference type="Proteomes" id="UP000192085">
    <property type="component" value="Plasmid p275D"/>
</dbReference>
<protein>
    <submittedName>
        <fullName evidence="2">Response regulator of the LytR/AlgR family</fullName>
    </submittedName>
</protein>
<dbReference type="InterPro" id="IPR046947">
    <property type="entry name" value="LytR-like"/>
</dbReference>
<evidence type="ECO:0000313" key="2">
    <source>
        <dbReference type="EMBL" id="ARD97609.1"/>
    </source>
</evidence>
<gene>
    <name evidence="2" type="ORF">LL275_pD31</name>
</gene>
<keyword evidence="2" id="KW-0614">Plasmid</keyword>
<dbReference type="PROSITE" id="PS50930">
    <property type="entry name" value="HTH_LYTTR"/>
    <property type="match status" value="1"/>
</dbReference>
<dbReference type="Gene3D" id="2.40.50.1020">
    <property type="entry name" value="LytTr DNA-binding domain"/>
    <property type="match status" value="1"/>
</dbReference>
<dbReference type="PANTHER" id="PTHR37299">
    <property type="entry name" value="TRANSCRIPTIONAL REGULATOR-RELATED"/>
    <property type="match status" value="1"/>
</dbReference>
<dbReference type="GO" id="GO:0003677">
    <property type="term" value="F:DNA binding"/>
    <property type="evidence" value="ECO:0007669"/>
    <property type="project" value="InterPro"/>
</dbReference>
<dbReference type="GO" id="GO:0000156">
    <property type="term" value="F:phosphorelay response regulator activity"/>
    <property type="evidence" value="ECO:0007669"/>
    <property type="project" value="InterPro"/>
</dbReference>
<reference evidence="2 3" key="1">
    <citation type="journal article" date="2017" name="BMC Genomics">
        <title>Comparative and functional genomics of the Lactococcus lactis taxon; insights into evolution and niche adaptation.</title>
        <authorList>
            <person name="Kelleher P."/>
            <person name="Bottacini F."/>
            <person name="Mahony J."/>
            <person name="Kilcawley K.N."/>
            <person name="van Sinderen D."/>
        </authorList>
    </citation>
    <scope>NUCLEOTIDE SEQUENCE [LARGE SCALE GENOMIC DNA]</scope>
    <source>
        <strain evidence="2 3">275</strain>
        <plasmid evidence="3">p275d</plasmid>
    </source>
</reference>
<proteinExistence type="predicted"/>
<dbReference type="InterPro" id="IPR007492">
    <property type="entry name" value="LytTR_DNA-bd_dom"/>
</dbReference>
<name>A0A1V0NCG7_LACLL</name>
<organism evidence="2 3">
    <name type="scientific">Lactococcus lactis subsp. lactis</name>
    <name type="common">Streptococcus lactis</name>
    <dbReference type="NCBI Taxonomy" id="1360"/>
    <lineage>
        <taxon>Bacteria</taxon>
        <taxon>Bacillati</taxon>
        <taxon>Bacillota</taxon>
        <taxon>Bacilli</taxon>
        <taxon>Lactobacillales</taxon>
        <taxon>Streptococcaceae</taxon>
        <taxon>Lactococcus</taxon>
    </lineage>
</organism>
<dbReference type="PANTHER" id="PTHR37299:SF1">
    <property type="entry name" value="STAGE 0 SPORULATION PROTEIN A HOMOLOG"/>
    <property type="match status" value="1"/>
</dbReference>
<dbReference type="EMBL" id="CP016702">
    <property type="protein sequence ID" value="ARD97609.1"/>
    <property type="molecule type" value="Genomic_DNA"/>
</dbReference>
<sequence length="146" mass="17280">MKFHKKIDPSYTETEILVRTYSESIYEEIMNMLDNSIYLKSTSGAYRVKLGNIIYIGSNRNYLEVYAKENNTIKNFRVRLTLYKIKELLSDDFIQISRTYIINYNFLDSVEADLIHGMVARVMGFKIPISRTYLEEIYSKLEEENN</sequence>
<dbReference type="SMART" id="SM00850">
    <property type="entry name" value="LytTR"/>
    <property type="match status" value="1"/>
</dbReference>
<evidence type="ECO:0000313" key="3">
    <source>
        <dbReference type="Proteomes" id="UP000192085"/>
    </source>
</evidence>